<comment type="caution">
    <text evidence="1">The sequence shown here is derived from an EMBL/GenBank/DDBJ whole genome shotgun (WGS) entry which is preliminary data.</text>
</comment>
<dbReference type="InterPro" id="IPR013785">
    <property type="entry name" value="Aldolase_TIM"/>
</dbReference>
<dbReference type="InterPro" id="IPR058240">
    <property type="entry name" value="rSAM_sf"/>
</dbReference>
<sequence length="102" mass="12082">MEIENTLEEKTEEKFVKFLNRGNPPYEKLILENYYQRVKAILQGKIIPPYELEIQPSSACNLRCDYCLGKDLKRLPNLMGKKELQEIARRVDEFQENGFEIE</sequence>
<organism evidence="1">
    <name type="scientific">marine sediment metagenome</name>
    <dbReference type="NCBI Taxonomy" id="412755"/>
    <lineage>
        <taxon>unclassified sequences</taxon>
        <taxon>metagenomes</taxon>
        <taxon>ecological metagenomes</taxon>
    </lineage>
</organism>
<accession>X1MJ56</accession>
<dbReference type="SUPFAM" id="SSF102114">
    <property type="entry name" value="Radical SAM enzymes"/>
    <property type="match status" value="1"/>
</dbReference>
<dbReference type="AlphaFoldDB" id="X1MJ56"/>
<gene>
    <name evidence="1" type="ORF">S06H3_30882</name>
</gene>
<name>X1MJ56_9ZZZZ</name>
<proteinExistence type="predicted"/>
<evidence type="ECO:0000313" key="1">
    <source>
        <dbReference type="EMBL" id="GAI31672.1"/>
    </source>
</evidence>
<dbReference type="Gene3D" id="3.20.20.70">
    <property type="entry name" value="Aldolase class I"/>
    <property type="match status" value="1"/>
</dbReference>
<reference evidence="1" key="1">
    <citation type="journal article" date="2014" name="Front. Microbiol.">
        <title>High frequency of phylogenetically diverse reductive dehalogenase-homologous genes in deep subseafloor sedimentary metagenomes.</title>
        <authorList>
            <person name="Kawai M."/>
            <person name="Futagami T."/>
            <person name="Toyoda A."/>
            <person name="Takaki Y."/>
            <person name="Nishi S."/>
            <person name="Hori S."/>
            <person name="Arai W."/>
            <person name="Tsubouchi T."/>
            <person name="Morono Y."/>
            <person name="Uchiyama I."/>
            <person name="Ito T."/>
            <person name="Fujiyama A."/>
            <person name="Inagaki F."/>
            <person name="Takami H."/>
        </authorList>
    </citation>
    <scope>NUCLEOTIDE SEQUENCE</scope>
    <source>
        <strain evidence="1">Expedition CK06-06</strain>
    </source>
</reference>
<dbReference type="EMBL" id="BARV01018230">
    <property type="protein sequence ID" value="GAI31672.1"/>
    <property type="molecule type" value="Genomic_DNA"/>
</dbReference>
<protein>
    <recommendedName>
        <fullName evidence="2">Radical SAM core domain-containing protein</fullName>
    </recommendedName>
</protein>
<feature type="non-terminal residue" evidence="1">
    <location>
        <position position="102"/>
    </location>
</feature>
<evidence type="ECO:0008006" key="2">
    <source>
        <dbReference type="Google" id="ProtNLM"/>
    </source>
</evidence>